<evidence type="ECO:0000256" key="5">
    <source>
        <dbReference type="ARBA" id="ARBA00022729"/>
    </source>
</evidence>
<gene>
    <name evidence="10" type="ORF">PACLA_8A001505</name>
</gene>
<keyword evidence="6" id="KW-1133">Transmembrane helix</keyword>
<keyword evidence="4 10" id="KW-0812">Transmembrane</keyword>
<evidence type="ECO:0000256" key="7">
    <source>
        <dbReference type="ARBA" id="ARBA00023065"/>
    </source>
</evidence>
<dbReference type="PANTHER" id="PTHR16254">
    <property type="entry name" value="POTASSIUM/PROTON ANTIPORTER-RELATED"/>
    <property type="match status" value="1"/>
</dbReference>
<dbReference type="InterPro" id="IPR006153">
    <property type="entry name" value="Cation/H_exchanger_TM"/>
</dbReference>
<dbReference type="Gene3D" id="1.20.1530.20">
    <property type="match status" value="1"/>
</dbReference>
<protein>
    <submittedName>
        <fullName evidence="10">Transmembrane and coiled-coil domain-containing 3-like</fullName>
    </submittedName>
</protein>
<organism evidence="10 11">
    <name type="scientific">Paramuricea clavata</name>
    <name type="common">Red gorgonian</name>
    <name type="synonym">Violescent sea-whip</name>
    <dbReference type="NCBI Taxonomy" id="317549"/>
    <lineage>
        <taxon>Eukaryota</taxon>
        <taxon>Metazoa</taxon>
        <taxon>Cnidaria</taxon>
        <taxon>Anthozoa</taxon>
        <taxon>Octocorallia</taxon>
        <taxon>Malacalcyonacea</taxon>
        <taxon>Plexauridae</taxon>
        <taxon>Paramuricea</taxon>
    </lineage>
</organism>
<comment type="subcellular location">
    <subcellularLocation>
        <location evidence="1">Membrane</location>
        <topology evidence="1">Multi-pass membrane protein</topology>
    </subcellularLocation>
</comment>
<evidence type="ECO:0000256" key="1">
    <source>
        <dbReference type="ARBA" id="ARBA00004141"/>
    </source>
</evidence>
<evidence type="ECO:0000256" key="8">
    <source>
        <dbReference type="ARBA" id="ARBA00023136"/>
    </source>
</evidence>
<evidence type="ECO:0000256" key="6">
    <source>
        <dbReference type="ARBA" id="ARBA00022989"/>
    </source>
</evidence>
<sequence length="93" mass="10632">MVETKNVRFIIAAGLAQVSEFSFVVGSRARRLGLITREIYLIILSVTSLSLFIAPLLWKVALWRYAGRRIHAPYILVKIISILFNKLVQLFPM</sequence>
<evidence type="ECO:0000256" key="2">
    <source>
        <dbReference type="ARBA" id="ARBA00022448"/>
    </source>
</evidence>
<dbReference type="EMBL" id="CACRXK020001411">
    <property type="protein sequence ID" value="CAB3988952.1"/>
    <property type="molecule type" value="Genomic_DNA"/>
</dbReference>
<dbReference type="InterPro" id="IPR038770">
    <property type="entry name" value="Na+/solute_symporter_sf"/>
</dbReference>
<keyword evidence="5" id="KW-0732">Signal</keyword>
<dbReference type="AlphaFoldDB" id="A0A7D9DNF2"/>
<keyword evidence="3" id="KW-0050">Antiport</keyword>
<accession>A0A7D9DNF2</accession>
<comment type="caution">
    <text evidence="10">The sequence shown here is derived from an EMBL/GenBank/DDBJ whole genome shotgun (WGS) entry which is preliminary data.</text>
</comment>
<dbReference type="GO" id="GO:0015386">
    <property type="term" value="F:potassium:proton antiporter activity"/>
    <property type="evidence" value="ECO:0007669"/>
    <property type="project" value="InterPro"/>
</dbReference>
<evidence type="ECO:0000256" key="3">
    <source>
        <dbReference type="ARBA" id="ARBA00022449"/>
    </source>
</evidence>
<keyword evidence="11" id="KW-1185">Reference proteome</keyword>
<dbReference type="Proteomes" id="UP001152795">
    <property type="component" value="Unassembled WGS sequence"/>
</dbReference>
<evidence type="ECO:0000259" key="9">
    <source>
        <dbReference type="Pfam" id="PF00999"/>
    </source>
</evidence>
<feature type="domain" description="Cation/H+ exchanger transmembrane" evidence="9">
    <location>
        <begin position="6"/>
        <end position="58"/>
    </location>
</feature>
<name>A0A7D9DNF2_PARCT</name>
<evidence type="ECO:0000313" key="10">
    <source>
        <dbReference type="EMBL" id="CAB3988952.1"/>
    </source>
</evidence>
<dbReference type="GO" id="GO:0016020">
    <property type="term" value="C:membrane"/>
    <property type="evidence" value="ECO:0007669"/>
    <property type="project" value="UniProtKB-SubCell"/>
</dbReference>
<evidence type="ECO:0000313" key="11">
    <source>
        <dbReference type="Proteomes" id="UP001152795"/>
    </source>
</evidence>
<keyword evidence="2" id="KW-0813">Transport</keyword>
<keyword evidence="8" id="KW-0472">Membrane</keyword>
<dbReference type="InterPro" id="IPR045158">
    <property type="entry name" value="KEA4/5/6-like"/>
</dbReference>
<evidence type="ECO:0000256" key="4">
    <source>
        <dbReference type="ARBA" id="ARBA00022692"/>
    </source>
</evidence>
<proteinExistence type="predicted"/>
<keyword evidence="7" id="KW-0406">Ion transport</keyword>
<dbReference type="Pfam" id="PF00999">
    <property type="entry name" value="Na_H_Exchanger"/>
    <property type="match status" value="1"/>
</dbReference>
<dbReference type="PANTHER" id="PTHR16254:SF14">
    <property type="entry name" value="TRANSMEMBRANE AND COILED-COIL DOMAIN-CONTAINING PROTEIN 3"/>
    <property type="match status" value="1"/>
</dbReference>
<dbReference type="OrthoDB" id="1654420at2759"/>
<reference evidence="10" key="1">
    <citation type="submission" date="2020-04" db="EMBL/GenBank/DDBJ databases">
        <authorList>
            <person name="Alioto T."/>
            <person name="Alioto T."/>
            <person name="Gomez Garrido J."/>
        </authorList>
    </citation>
    <scope>NUCLEOTIDE SEQUENCE</scope>
    <source>
        <strain evidence="10">A484AB</strain>
    </source>
</reference>